<dbReference type="AlphaFoldDB" id="A0A512IZ58"/>
<gene>
    <name evidence="4" type="ORF">GCM10007888_43110</name>
    <name evidence="3" type="ORF">MOX02_10340</name>
</gene>
<evidence type="ECO:0000313" key="5">
    <source>
        <dbReference type="Proteomes" id="UP000321960"/>
    </source>
</evidence>
<comment type="caution">
    <text evidence="3">The sequence shown here is derived from an EMBL/GenBank/DDBJ whole genome shotgun (WGS) entry which is preliminary data.</text>
</comment>
<dbReference type="GO" id="GO:0008757">
    <property type="term" value="F:S-adenosylmethionine-dependent methyltransferase activity"/>
    <property type="evidence" value="ECO:0007669"/>
    <property type="project" value="InterPro"/>
</dbReference>
<dbReference type="OrthoDB" id="5517736at2"/>
<proteinExistence type="predicted"/>
<sequence length="294" mass="31707">MTSTTAPTPQPASTQPAGSAGGPQSSTVPQPDFKAIKERQRATWSSGDYAVVGTTLQIVGERLCEAVDLRFDERVLDVAAGNGNASLAAARRGADVTATDYVGALLERAGERAAADRLSIRLQEADAEALPFEDGSFDVVLSTFGVMFTPNQEAAAREMLRVCRTGGRIGLANWTPDGFIGQLFRLIGRHVPPPPGLRSPALWGTPERLDELFAGHEVAATSQVFSFRYRSPEHWLDVFRTFYGPTNRAFAALDGERQASLEADILDLLTRSNRGGSETLIVPSAYLEVVVTKR</sequence>
<dbReference type="EMBL" id="BSPK01000084">
    <property type="protein sequence ID" value="GLS65929.1"/>
    <property type="molecule type" value="Genomic_DNA"/>
</dbReference>
<protein>
    <recommendedName>
        <fullName evidence="2">Methyltransferase type 11 domain-containing protein</fullName>
    </recommendedName>
</protein>
<dbReference type="Gene3D" id="3.40.50.150">
    <property type="entry name" value="Vaccinia Virus protein VP39"/>
    <property type="match status" value="1"/>
</dbReference>
<reference evidence="4" key="4">
    <citation type="submission" date="2023-01" db="EMBL/GenBank/DDBJ databases">
        <title>Draft genome sequence of Methylobacterium oxalidis strain NBRC 107715.</title>
        <authorList>
            <person name="Sun Q."/>
            <person name="Mori K."/>
        </authorList>
    </citation>
    <scope>NUCLEOTIDE SEQUENCE</scope>
    <source>
        <strain evidence="4">NBRC 107715</strain>
    </source>
</reference>
<dbReference type="Proteomes" id="UP000321960">
    <property type="component" value="Unassembled WGS sequence"/>
</dbReference>
<dbReference type="SUPFAM" id="SSF53335">
    <property type="entry name" value="S-adenosyl-L-methionine-dependent methyltransferases"/>
    <property type="match status" value="1"/>
</dbReference>
<reference evidence="3 5" key="3">
    <citation type="submission" date="2019-07" db="EMBL/GenBank/DDBJ databases">
        <title>Whole genome shotgun sequence of Methylobacterium oxalidis NBRC 107715.</title>
        <authorList>
            <person name="Hosoyama A."/>
            <person name="Uohara A."/>
            <person name="Ohji S."/>
            <person name="Ichikawa N."/>
        </authorList>
    </citation>
    <scope>NUCLEOTIDE SEQUENCE [LARGE SCALE GENOMIC DNA]</scope>
    <source>
        <strain evidence="3 5">NBRC 107715</strain>
    </source>
</reference>
<dbReference type="RefSeq" id="WP_147024733.1">
    <property type="nucleotide sequence ID" value="NZ_BJZU01000016.1"/>
</dbReference>
<feature type="domain" description="Methyltransferase type 11" evidence="2">
    <location>
        <begin position="76"/>
        <end position="169"/>
    </location>
</feature>
<keyword evidence="6" id="KW-1185">Reference proteome</keyword>
<feature type="compositionally biased region" description="Low complexity" evidence="1">
    <location>
        <begin position="1"/>
        <end position="17"/>
    </location>
</feature>
<evidence type="ECO:0000259" key="2">
    <source>
        <dbReference type="Pfam" id="PF08241"/>
    </source>
</evidence>
<evidence type="ECO:0000313" key="3">
    <source>
        <dbReference type="EMBL" id="GEP02996.1"/>
    </source>
</evidence>
<organism evidence="3 5">
    <name type="scientific">Methylobacterium oxalidis</name>
    <dbReference type="NCBI Taxonomy" id="944322"/>
    <lineage>
        <taxon>Bacteria</taxon>
        <taxon>Pseudomonadati</taxon>
        <taxon>Pseudomonadota</taxon>
        <taxon>Alphaproteobacteria</taxon>
        <taxon>Hyphomicrobiales</taxon>
        <taxon>Methylobacteriaceae</taxon>
        <taxon>Methylobacterium</taxon>
    </lineage>
</organism>
<dbReference type="EMBL" id="BJZU01000016">
    <property type="protein sequence ID" value="GEP02996.1"/>
    <property type="molecule type" value="Genomic_DNA"/>
</dbReference>
<dbReference type="InterPro" id="IPR013216">
    <property type="entry name" value="Methyltransf_11"/>
</dbReference>
<evidence type="ECO:0000256" key="1">
    <source>
        <dbReference type="SAM" id="MobiDB-lite"/>
    </source>
</evidence>
<evidence type="ECO:0000313" key="6">
    <source>
        <dbReference type="Proteomes" id="UP001156856"/>
    </source>
</evidence>
<dbReference type="PANTHER" id="PTHR43591:SF24">
    <property type="entry name" value="2-METHOXY-6-POLYPRENYL-1,4-BENZOQUINOL METHYLASE, MITOCHONDRIAL"/>
    <property type="match status" value="1"/>
</dbReference>
<dbReference type="Proteomes" id="UP001156856">
    <property type="component" value="Unassembled WGS sequence"/>
</dbReference>
<name>A0A512IZ58_9HYPH</name>
<reference evidence="4" key="1">
    <citation type="journal article" date="2014" name="Int. J. Syst. Evol. Microbiol.">
        <title>Complete genome of a new Firmicutes species belonging to the dominant human colonic microbiota ('Ruminococcus bicirculans') reveals two chromosomes and a selective capacity to utilize plant glucans.</title>
        <authorList>
            <consortium name="NISC Comparative Sequencing Program"/>
            <person name="Wegmann U."/>
            <person name="Louis P."/>
            <person name="Goesmann A."/>
            <person name="Henrissat B."/>
            <person name="Duncan S.H."/>
            <person name="Flint H.J."/>
        </authorList>
    </citation>
    <scope>NUCLEOTIDE SEQUENCE</scope>
    <source>
        <strain evidence="4">NBRC 107715</strain>
    </source>
</reference>
<reference evidence="6" key="2">
    <citation type="journal article" date="2019" name="Int. J. Syst. Evol. Microbiol.">
        <title>The Global Catalogue of Microorganisms (GCM) 10K type strain sequencing project: providing services to taxonomists for standard genome sequencing and annotation.</title>
        <authorList>
            <consortium name="The Broad Institute Genomics Platform"/>
            <consortium name="The Broad Institute Genome Sequencing Center for Infectious Disease"/>
            <person name="Wu L."/>
            <person name="Ma J."/>
        </authorList>
    </citation>
    <scope>NUCLEOTIDE SEQUENCE [LARGE SCALE GENOMIC DNA]</scope>
    <source>
        <strain evidence="6">NBRC 107715</strain>
    </source>
</reference>
<dbReference type="CDD" id="cd02440">
    <property type="entry name" value="AdoMet_MTases"/>
    <property type="match status" value="1"/>
</dbReference>
<dbReference type="InterPro" id="IPR029063">
    <property type="entry name" value="SAM-dependent_MTases_sf"/>
</dbReference>
<dbReference type="Pfam" id="PF08241">
    <property type="entry name" value="Methyltransf_11"/>
    <property type="match status" value="1"/>
</dbReference>
<accession>A0A512IZ58</accession>
<feature type="region of interest" description="Disordered" evidence="1">
    <location>
        <begin position="1"/>
        <end position="30"/>
    </location>
</feature>
<evidence type="ECO:0000313" key="4">
    <source>
        <dbReference type="EMBL" id="GLS65929.1"/>
    </source>
</evidence>
<dbReference type="PANTHER" id="PTHR43591">
    <property type="entry name" value="METHYLTRANSFERASE"/>
    <property type="match status" value="1"/>
</dbReference>